<proteinExistence type="predicted"/>
<dbReference type="SUPFAM" id="SSF53756">
    <property type="entry name" value="UDP-Glycosyltransferase/glycogen phosphorylase"/>
    <property type="match status" value="1"/>
</dbReference>
<dbReference type="PANTHER" id="PTHR45947">
    <property type="entry name" value="SULFOQUINOVOSYL TRANSFERASE SQD2"/>
    <property type="match status" value="1"/>
</dbReference>
<dbReference type="RefSeq" id="WP_027850534.1">
    <property type="nucleotide sequence ID" value="NZ_BSOR01000039.1"/>
</dbReference>
<evidence type="ECO:0000313" key="2">
    <source>
        <dbReference type="EMBL" id="GLR64857.1"/>
    </source>
</evidence>
<keyword evidence="3" id="KW-1185">Reference proteome</keyword>
<feature type="domain" description="Glycosyl transferase family 1" evidence="1">
    <location>
        <begin position="165"/>
        <end position="316"/>
    </location>
</feature>
<accession>A0ABQ6A0R2</accession>
<name>A0ABQ6A0R2_9GAMM</name>
<reference evidence="3" key="1">
    <citation type="journal article" date="2019" name="Int. J. Syst. Evol. Microbiol.">
        <title>The Global Catalogue of Microorganisms (GCM) 10K type strain sequencing project: providing services to taxonomists for standard genome sequencing and annotation.</title>
        <authorList>
            <consortium name="The Broad Institute Genomics Platform"/>
            <consortium name="The Broad Institute Genome Sequencing Center for Infectious Disease"/>
            <person name="Wu L."/>
            <person name="Ma J."/>
        </authorList>
    </citation>
    <scope>NUCLEOTIDE SEQUENCE [LARGE SCALE GENOMIC DNA]</scope>
    <source>
        <strain evidence="3">NBRC 100033</strain>
    </source>
</reference>
<dbReference type="PANTHER" id="PTHR45947:SF3">
    <property type="entry name" value="SULFOQUINOVOSYL TRANSFERASE SQD2"/>
    <property type="match status" value="1"/>
</dbReference>
<comment type="caution">
    <text evidence="2">The sequence shown here is derived from an EMBL/GenBank/DDBJ whole genome shotgun (WGS) entry which is preliminary data.</text>
</comment>
<gene>
    <name evidence="2" type="ORF">GCM10007878_22950</name>
</gene>
<dbReference type="CDD" id="cd03801">
    <property type="entry name" value="GT4_PimA-like"/>
    <property type="match status" value="1"/>
</dbReference>
<dbReference type="InterPro" id="IPR050194">
    <property type="entry name" value="Glycosyltransferase_grp1"/>
</dbReference>
<dbReference type="Proteomes" id="UP001156682">
    <property type="component" value="Unassembled WGS sequence"/>
</dbReference>
<sequence>MRLIQVCLNKDYDDQSQQAEMLIRSLAEQKIKQLLVCRKNSALHNRLSHLRNLPLVTVSNTWSGHFKVPRKGLVHAHDLTAAKWASLQNRLRGTPWLMSWYFPDEASIAPLKKSLLKKAQALLVNSIPVEQAMREKAYCAVKRLPSSVLPLDTNPMAMTQLRSHYQGRFVIGHSGYISADGNQQLLLECAEALQKDLPNIIFVVLGDGPQKNKLKKASDGLQNIDFVGEPKHLGDYFSIMNIYIDPANQATSLTGLLQAMNFHIPVIASRVSGFAEFIRHRSNGLLFKKNDVDSLIEMIKVLYNSVPLRTRMTRDAHSQLKDATPEKVSHKNLAVYSALIQNLKAKKG</sequence>
<dbReference type="InterPro" id="IPR001296">
    <property type="entry name" value="Glyco_trans_1"/>
</dbReference>
<evidence type="ECO:0000313" key="3">
    <source>
        <dbReference type="Proteomes" id="UP001156682"/>
    </source>
</evidence>
<dbReference type="Pfam" id="PF00534">
    <property type="entry name" value="Glycos_transf_1"/>
    <property type="match status" value="1"/>
</dbReference>
<protein>
    <recommendedName>
        <fullName evidence="1">Glycosyl transferase family 1 domain-containing protein</fullName>
    </recommendedName>
</protein>
<dbReference type="EMBL" id="BSOR01000039">
    <property type="protein sequence ID" value="GLR64857.1"/>
    <property type="molecule type" value="Genomic_DNA"/>
</dbReference>
<dbReference type="Gene3D" id="3.40.50.2000">
    <property type="entry name" value="Glycogen Phosphorylase B"/>
    <property type="match status" value="2"/>
</dbReference>
<organism evidence="2 3">
    <name type="scientific">Marinospirillum insulare</name>
    <dbReference type="NCBI Taxonomy" id="217169"/>
    <lineage>
        <taxon>Bacteria</taxon>
        <taxon>Pseudomonadati</taxon>
        <taxon>Pseudomonadota</taxon>
        <taxon>Gammaproteobacteria</taxon>
        <taxon>Oceanospirillales</taxon>
        <taxon>Oceanospirillaceae</taxon>
        <taxon>Marinospirillum</taxon>
    </lineage>
</organism>
<evidence type="ECO:0000259" key="1">
    <source>
        <dbReference type="Pfam" id="PF00534"/>
    </source>
</evidence>